<dbReference type="SMART" id="SM00369">
    <property type="entry name" value="LRR_TYP"/>
    <property type="match status" value="6"/>
</dbReference>
<evidence type="ECO:0000313" key="6">
    <source>
        <dbReference type="Proteomes" id="UP001497497"/>
    </source>
</evidence>
<dbReference type="SMART" id="SM00364">
    <property type="entry name" value="LRR_BAC"/>
    <property type="match status" value="4"/>
</dbReference>
<dbReference type="PROSITE" id="PS51450">
    <property type="entry name" value="LRR"/>
    <property type="match status" value="7"/>
</dbReference>
<keyword evidence="1" id="KW-0433">Leucine-rich repeat</keyword>
<comment type="caution">
    <text evidence="5">The sequence shown here is derived from an EMBL/GenBank/DDBJ whole genome shotgun (WGS) entry which is preliminary data.</text>
</comment>
<dbReference type="InterPro" id="IPR001611">
    <property type="entry name" value="Leu-rich_rpt"/>
</dbReference>
<dbReference type="SUPFAM" id="SSF52058">
    <property type="entry name" value="L domain-like"/>
    <property type="match status" value="1"/>
</dbReference>
<name>A0AAV2HGR3_LYMST</name>
<accession>A0AAV2HGR3</accession>
<dbReference type="Gene3D" id="3.80.10.10">
    <property type="entry name" value="Ribonuclease Inhibitor"/>
    <property type="match status" value="2"/>
</dbReference>
<reference evidence="5 6" key="1">
    <citation type="submission" date="2024-04" db="EMBL/GenBank/DDBJ databases">
        <authorList>
            <consortium name="Genoscope - CEA"/>
            <person name="William W."/>
        </authorList>
    </citation>
    <scope>NUCLEOTIDE SEQUENCE [LARGE SCALE GENOMIC DNA]</scope>
</reference>
<gene>
    <name evidence="5" type="ORF">GSLYS_00006657001</name>
</gene>
<dbReference type="AlphaFoldDB" id="A0AAV2HGR3"/>
<dbReference type="SMART" id="SM00365">
    <property type="entry name" value="LRR_SD22"/>
    <property type="match status" value="8"/>
</dbReference>
<proteinExistence type="predicted"/>
<dbReference type="InterPro" id="IPR032675">
    <property type="entry name" value="LRR_dom_sf"/>
</dbReference>
<dbReference type="InterPro" id="IPR055414">
    <property type="entry name" value="LRR_R13L4/SHOC2-like"/>
</dbReference>
<dbReference type="InterPro" id="IPR003591">
    <property type="entry name" value="Leu-rich_rpt_typical-subtyp"/>
</dbReference>
<dbReference type="Proteomes" id="UP001497497">
    <property type="component" value="Unassembled WGS sequence"/>
</dbReference>
<evidence type="ECO:0000256" key="2">
    <source>
        <dbReference type="ARBA" id="ARBA00022737"/>
    </source>
</evidence>
<protein>
    <recommendedName>
        <fullName evidence="4">Disease resistance R13L4/SHOC-2-like LRR domain-containing protein</fullName>
    </recommendedName>
</protein>
<feature type="region of interest" description="Disordered" evidence="3">
    <location>
        <begin position="103"/>
        <end position="123"/>
    </location>
</feature>
<organism evidence="5 6">
    <name type="scientific">Lymnaea stagnalis</name>
    <name type="common">Great pond snail</name>
    <name type="synonym">Helix stagnalis</name>
    <dbReference type="NCBI Taxonomy" id="6523"/>
    <lineage>
        <taxon>Eukaryota</taxon>
        <taxon>Metazoa</taxon>
        <taxon>Spiralia</taxon>
        <taxon>Lophotrochozoa</taxon>
        <taxon>Mollusca</taxon>
        <taxon>Gastropoda</taxon>
        <taxon>Heterobranchia</taxon>
        <taxon>Euthyneura</taxon>
        <taxon>Panpulmonata</taxon>
        <taxon>Hygrophila</taxon>
        <taxon>Lymnaeoidea</taxon>
        <taxon>Lymnaeidae</taxon>
        <taxon>Lymnaea</taxon>
    </lineage>
</organism>
<keyword evidence="2" id="KW-0677">Repeat</keyword>
<evidence type="ECO:0000313" key="5">
    <source>
        <dbReference type="EMBL" id="CAL1532639.1"/>
    </source>
</evidence>
<keyword evidence="6" id="KW-1185">Reference proteome</keyword>
<evidence type="ECO:0000256" key="3">
    <source>
        <dbReference type="SAM" id="MobiDB-lite"/>
    </source>
</evidence>
<evidence type="ECO:0000256" key="1">
    <source>
        <dbReference type="ARBA" id="ARBA00022614"/>
    </source>
</evidence>
<dbReference type="PRINTS" id="PR00019">
    <property type="entry name" value="LEURICHRPT"/>
</dbReference>
<feature type="compositionally biased region" description="Polar residues" evidence="3">
    <location>
        <begin position="61"/>
        <end position="71"/>
    </location>
</feature>
<feature type="compositionally biased region" description="Polar residues" evidence="3">
    <location>
        <begin position="27"/>
        <end position="38"/>
    </location>
</feature>
<sequence length="603" mass="66982">MNTKVKSAPSGGASRSLGRQVGGIPISSRSTVAQTQLKSIPLPPKLPKPKSNERPLKKSHSNGSLFTSKNLDSFKSDKSNSAKQLGRNLPLGAALTVGGHVDINSEHPMVQPPSAESLKSTRSFNSGQKAIDISEILKICQESDTSKVFEIDLHGQNLTSFPDFQQFPKLKILDLSGNHLNSISGLQATKELKELKLYDNDITEIDGLNKLRDLCTLLLQHNKISKIGQGLVSLRNLQMLRLDNNRITVIEPRELVSCANITSLDLSGNKLESLSAVSNLPNLQELFASGNCFKKSSDITKCKKLQEVDLSRNFLTDLSGLANLPNLQILDVSSNQLTTLRSLKKLISLEELNINSNRVAEMGYFVDMFPKLQLLYFMDNKIDKWEEIFFLSKLPDLFEMYMTNNPVNIEDQEILTYHKKIWKAFPILEVLDGVHRRLPGSKQDSGAPVMRPLSASSIISVRQVDSQMKSAYQEEEMLHKSIQEKLTSLQHLVHNLKHSEGFQDTECVDSSRGLDGLPPLAERPDSQISIPSTEPDRVKAKELTTGSLRSSPESEETSASSRCSSRFRIKQARAFAAKNFDDDASDEDDDLSKASINFKFVSS</sequence>
<dbReference type="EMBL" id="CAXITT010000121">
    <property type="protein sequence ID" value="CAL1532639.1"/>
    <property type="molecule type" value="Genomic_DNA"/>
</dbReference>
<evidence type="ECO:0000259" key="4">
    <source>
        <dbReference type="Pfam" id="PF23598"/>
    </source>
</evidence>
<dbReference type="PANTHER" id="PTHR46652">
    <property type="entry name" value="LEUCINE-RICH REPEAT AND IQ DOMAIN-CONTAINING PROTEIN 1-RELATED"/>
    <property type="match status" value="1"/>
</dbReference>
<feature type="region of interest" description="Disordered" evidence="3">
    <location>
        <begin position="1"/>
        <end position="83"/>
    </location>
</feature>
<feature type="region of interest" description="Disordered" evidence="3">
    <location>
        <begin position="504"/>
        <end position="565"/>
    </location>
</feature>
<feature type="domain" description="Disease resistance R13L4/SHOC-2-like LRR" evidence="4">
    <location>
        <begin position="156"/>
        <end position="499"/>
    </location>
</feature>
<dbReference type="PANTHER" id="PTHR46652:SF3">
    <property type="entry name" value="LEUCINE-RICH REPEAT-CONTAINING PROTEIN 9"/>
    <property type="match status" value="1"/>
</dbReference>
<dbReference type="InterPro" id="IPR050836">
    <property type="entry name" value="SDS22/Internalin_LRR"/>
</dbReference>
<dbReference type="Pfam" id="PF23598">
    <property type="entry name" value="LRR_14"/>
    <property type="match status" value="1"/>
</dbReference>